<comment type="caution">
    <text evidence="3">The sequence shown here is derived from an EMBL/GenBank/DDBJ whole genome shotgun (WGS) entry which is preliminary data.</text>
</comment>
<organism evidence="3 4">
    <name type="scientific">Ditylenchus destructor</name>
    <dbReference type="NCBI Taxonomy" id="166010"/>
    <lineage>
        <taxon>Eukaryota</taxon>
        <taxon>Metazoa</taxon>
        <taxon>Ecdysozoa</taxon>
        <taxon>Nematoda</taxon>
        <taxon>Chromadorea</taxon>
        <taxon>Rhabditida</taxon>
        <taxon>Tylenchina</taxon>
        <taxon>Tylenchomorpha</taxon>
        <taxon>Sphaerularioidea</taxon>
        <taxon>Anguinidae</taxon>
        <taxon>Anguininae</taxon>
        <taxon>Ditylenchus</taxon>
    </lineage>
</organism>
<evidence type="ECO:0000256" key="1">
    <source>
        <dbReference type="RuleBase" id="RU367089"/>
    </source>
</evidence>
<name>A0AAD4N915_9BILA</name>
<evidence type="ECO:0000313" key="4">
    <source>
        <dbReference type="Proteomes" id="UP001201812"/>
    </source>
</evidence>
<evidence type="ECO:0000313" key="3">
    <source>
        <dbReference type="EMBL" id="KAI1719946.1"/>
    </source>
</evidence>
<comment type="subcellular location">
    <subcellularLocation>
        <location evidence="1">Membrane</location>
        <topology evidence="1">Multi-pass membrane protein</topology>
    </subcellularLocation>
</comment>
<feature type="compositionally biased region" description="Polar residues" evidence="2">
    <location>
        <begin position="219"/>
        <end position="234"/>
    </location>
</feature>
<dbReference type="PANTHER" id="PTHR12372:SF7">
    <property type="entry name" value="PROTEIN PECANEX"/>
    <property type="match status" value="1"/>
</dbReference>
<dbReference type="Proteomes" id="UP001201812">
    <property type="component" value="Unassembled WGS sequence"/>
</dbReference>
<feature type="region of interest" description="Disordered" evidence="2">
    <location>
        <begin position="204"/>
        <end position="234"/>
    </location>
</feature>
<evidence type="ECO:0000256" key="2">
    <source>
        <dbReference type="SAM" id="MobiDB-lite"/>
    </source>
</evidence>
<dbReference type="GO" id="GO:0005783">
    <property type="term" value="C:endoplasmic reticulum"/>
    <property type="evidence" value="ECO:0007669"/>
    <property type="project" value="TreeGrafter"/>
</dbReference>
<dbReference type="AlphaFoldDB" id="A0AAD4N915"/>
<keyword evidence="1" id="KW-0472">Membrane</keyword>
<proteinExistence type="inferred from homology"/>
<comment type="caution">
    <text evidence="1">Lacks conserved residue(s) required for the propagation of feature annotation.</text>
</comment>
<reference evidence="3" key="1">
    <citation type="submission" date="2022-01" db="EMBL/GenBank/DDBJ databases">
        <title>Genome Sequence Resource for Two Populations of Ditylenchus destructor, the Migratory Endoparasitic Phytonematode.</title>
        <authorList>
            <person name="Zhang H."/>
            <person name="Lin R."/>
            <person name="Xie B."/>
        </authorList>
    </citation>
    <scope>NUCLEOTIDE SEQUENCE</scope>
    <source>
        <strain evidence="3">BazhouSP</strain>
    </source>
</reference>
<sequence length="379" mass="41630">MTIGNHLSEIARQGVWASLTGGWCFEPTNSIFCNTVHLYIWMTLLILPILLGKVAAGGSLGFGYLCAYVIFIVVLFCILKILVSYLHKVFDSAEPIIVYKTQKSSSIEQAALRSPVSSFSARATESNVIEMIDLGGNADRPRHRQVSNATSSGWRLVEDGDAADKLKHVRNGEQSGAIAQPTETDYLSELYPNSCVKMSSIFENDDNSSSTSSKDSTNELLGSNSATGGFTRTSSGIRGRESGFLLPADSLELLPIANNNRQFFERSFVIQAPRFLSPFTGPRFWGQKLISKPGPILTFALSLFPVTKLLPASQNLPALVQLRLTDCPNYWAGQPDTIKRPASGKLDPPALICSFRAHLQISAQLEKRKRHPFSHYLEA</sequence>
<keyword evidence="1" id="KW-0812">Transmembrane</keyword>
<keyword evidence="4" id="KW-1185">Reference proteome</keyword>
<dbReference type="InterPro" id="IPR039797">
    <property type="entry name" value="Pecanex"/>
</dbReference>
<dbReference type="EMBL" id="JAKKPZ010000006">
    <property type="protein sequence ID" value="KAI1719946.1"/>
    <property type="molecule type" value="Genomic_DNA"/>
</dbReference>
<dbReference type="GO" id="GO:0007029">
    <property type="term" value="P:endoplasmic reticulum organization"/>
    <property type="evidence" value="ECO:0007669"/>
    <property type="project" value="TreeGrafter"/>
</dbReference>
<keyword evidence="1" id="KW-1133">Transmembrane helix</keyword>
<feature type="transmembrane region" description="Helical" evidence="1">
    <location>
        <begin position="38"/>
        <end position="56"/>
    </location>
</feature>
<accession>A0AAD4N915</accession>
<dbReference type="GO" id="GO:0016020">
    <property type="term" value="C:membrane"/>
    <property type="evidence" value="ECO:0007669"/>
    <property type="project" value="UniProtKB-SubCell"/>
</dbReference>
<gene>
    <name evidence="3" type="ORF">DdX_05308</name>
</gene>
<feature type="transmembrane region" description="Helical" evidence="1">
    <location>
        <begin position="62"/>
        <end position="83"/>
    </location>
</feature>
<comment type="similarity">
    <text evidence="1">Belongs to the pecanex family.</text>
</comment>
<dbReference type="PANTHER" id="PTHR12372">
    <property type="entry name" value="PECANEX"/>
    <property type="match status" value="1"/>
</dbReference>
<protein>
    <recommendedName>
        <fullName evidence="1">Pecanex-like protein</fullName>
    </recommendedName>
</protein>